<proteinExistence type="predicted"/>
<evidence type="ECO:0000313" key="2">
    <source>
        <dbReference type="Proteomes" id="UP000245992"/>
    </source>
</evidence>
<gene>
    <name evidence="1" type="ORF">Y717_25720</name>
</gene>
<accession>A0A2T7SW38</accession>
<name>A0A2T7SW38_9ACTN</name>
<evidence type="ECO:0000313" key="1">
    <source>
        <dbReference type="EMBL" id="PVE07118.1"/>
    </source>
</evidence>
<dbReference type="EMBL" id="AZSP01000283">
    <property type="protein sequence ID" value="PVE07118.1"/>
    <property type="molecule type" value="Genomic_DNA"/>
</dbReference>
<dbReference type="AlphaFoldDB" id="A0A2T7SW38"/>
<reference evidence="1 2" key="1">
    <citation type="submission" date="2013-12" db="EMBL/GenBank/DDBJ databases">
        <title>Annotated genome of Streptomyces scopuliridis.</title>
        <authorList>
            <person name="Olson J.B."/>
        </authorList>
    </citation>
    <scope>NUCLEOTIDE SEQUENCE [LARGE SCALE GENOMIC DNA]</scope>
    <source>
        <strain evidence="1 2">RB72</strain>
    </source>
</reference>
<organism evidence="1 2">
    <name type="scientific">Streptomyces scopuliridis RB72</name>
    <dbReference type="NCBI Taxonomy" id="1440053"/>
    <lineage>
        <taxon>Bacteria</taxon>
        <taxon>Bacillati</taxon>
        <taxon>Actinomycetota</taxon>
        <taxon>Actinomycetes</taxon>
        <taxon>Kitasatosporales</taxon>
        <taxon>Streptomycetaceae</taxon>
        <taxon>Streptomyces</taxon>
    </lineage>
</organism>
<keyword evidence="2" id="KW-1185">Reference proteome</keyword>
<dbReference type="Proteomes" id="UP000245992">
    <property type="component" value="Unassembled WGS sequence"/>
</dbReference>
<sequence>MIVNPGAGEGDSVPRSNVEAGLAEPLAHEVNFPPVQNGVDYLLSVVDHLTAEEQPRPRDLKYAVLHLQGAAEVLLKARLQLEHWSLVFKDPGQATRTRFEAGDFESCTTAGAVARLKDIADVDVGDRAAKSLAILSRWRNALQHYGLRANARAVDTRAAQVLDFLIAFVHEQLLPALPDGESATVASELVRVGDNVRTIKSFIETRLKRLADELKDCKDRTLECCFCGEATLVVGDTGPLSCRFCHTTWANPNHALTDYVEAYDVNFDSNFQTCPNCTEYALLVDGARVVQAPEERRSLCFSCGSAFDDLAECIDCLNTYISITDGDLGLCGVCVQAS</sequence>
<protein>
    <submittedName>
        <fullName evidence="1">Uncharacterized protein</fullName>
    </submittedName>
</protein>
<dbReference type="RefSeq" id="WP_240627843.1">
    <property type="nucleotide sequence ID" value="NZ_AZSP01000283.1"/>
</dbReference>
<comment type="caution">
    <text evidence="1">The sequence shown here is derived from an EMBL/GenBank/DDBJ whole genome shotgun (WGS) entry which is preliminary data.</text>
</comment>